<dbReference type="PANTHER" id="PTHR13094:SF1">
    <property type="entry name" value="NADH DEHYDROGENASE [UBIQUINONE] 1 BETA SUBCOMPLEX SUBUNIT 10"/>
    <property type="match status" value="1"/>
</dbReference>
<dbReference type="PANTHER" id="PTHR13094">
    <property type="entry name" value="NADH-UBIQUINONE OXIDOREDUCTASE PDSW SUBUNIT"/>
    <property type="match status" value="1"/>
</dbReference>
<evidence type="ECO:0000256" key="8">
    <source>
        <dbReference type="ARBA" id="ARBA00023136"/>
    </source>
</evidence>
<dbReference type="GO" id="GO:0045271">
    <property type="term" value="C:respiratory chain complex I"/>
    <property type="evidence" value="ECO:0007669"/>
    <property type="project" value="UniProtKB-ARBA"/>
</dbReference>
<dbReference type="GO" id="GO:0005743">
    <property type="term" value="C:mitochondrial inner membrane"/>
    <property type="evidence" value="ECO:0007669"/>
    <property type="project" value="UniProtKB-SubCell"/>
</dbReference>
<evidence type="ECO:0000256" key="4">
    <source>
        <dbReference type="ARBA" id="ARBA00022660"/>
    </source>
</evidence>
<dbReference type="InterPro" id="IPR039993">
    <property type="entry name" value="NDUFB10"/>
</dbReference>
<keyword evidence="4" id="KW-0679">Respiratory chain</keyword>
<evidence type="ECO:0000256" key="6">
    <source>
        <dbReference type="ARBA" id="ARBA00022982"/>
    </source>
</evidence>
<organism evidence="9">
    <name type="scientific">Ostreococcus mediterraneus</name>
    <dbReference type="NCBI Taxonomy" id="1486918"/>
    <lineage>
        <taxon>Eukaryota</taxon>
        <taxon>Viridiplantae</taxon>
        <taxon>Chlorophyta</taxon>
        <taxon>Mamiellophyceae</taxon>
        <taxon>Mamiellales</taxon>
        <taxon>Bathycoccaceae</taxon>
        <taxon>Ostreococcus</taxon>
    </lineage>
</organism>
<comment type="similarity">
    <text evidence="2">Belongs to the complex I NDUFB10 subunit family.</text>
</comment>
<protein>
    <recommendedName>
        <fullName evidence="10">NADH-ubiquinone oxidoreductase 12 kDa subunit</fullName>
    </recommendedName>
</protein>
<evidence type="ECO:0000256" key="5">
    <source>
        <dbReference type="ARBA" id="ARBA00022792"/>
    </source>
</evidence>
<comment type="subcellular location">
    <subcellularLocation>
        <location evidence="1">Mitochondrion inner membrane</location>
        <topology evidence="1">Peripheral membrane protein</topology>
        <orientation evidence="1">Matrix side</orientation>
    </subcellularLocation>
</comment>
<gene>
    <name evidence="9" type="ORF">OMED0930_LOCUS1921</name>
</gene>
<evidence type="ECO:0000313" key="9">
    <source>
        <dbReference type="EMBL" id="CAD8810827.1"/>
    </source>
</evidence>
<evidence type="ECO:0000256" key="3">
    <source>
        <dbReference type="ARBA" id="ARBA00022448"/>
    </source>
</evidence>
<name>A0A7S0WIM7_9CHLO</name>
<keyword evidence="5" id="KW-0999">Mitochondrion inner membrane</keyword>
<evidence type="ECO:0000256" key="1">
    <source>
        <dbReference type="ARBA" id="ARBA00004443"/>
    </source>
</evidence>
<evidence type="ECO:0000256" key="7">
    <source>
        <dbReference type="ARBA" id="ARBA00023128"/>
    </source>
</evidence>
<dbReference type="Pfam" id="PF10249">
    <property type="entry name" value="NDUFB10"/>
    <property type="match status" value="1"/>
</dbReference>
<evidence type="ECO:0008006" key="10">
    <source>
        <dbReference type="Google" id="ProtNLM"/>
    </source>
</evidence>
<sequence>MVNTSTKAGASTTLPSGPAALPKAFDASAPYADPLALIEARETNAREQMVRVERAKILRDRVIECYRIEGVNHLENCKATVGKYLESIKDVGVHRLNFGEHDRGH</sequence>
<keyword evidence="6" id="KW-0249">Electron transport</keyword>
<accession>A0A7S0WIM7</accession>
<dbReference type="EMBL" id="HBFO01002765">
    <property type="protein sequence ID" value="CAD8810827.1"/>
    <property type="molecule type" value="Transcribed_RNA"/>
</dbReference>
<dbReference type="AlphaFoldDB" id="A0A7S0WIM7"/>
<proteinExistence type="inferred from homology"/>
<dbReference type="InterPro" id="IPR019377">
    <property type="entry name" value="NADH_UbQ_OxRdtase_su10"/>
</dbReference>
<keyword evidence="3" id="KW-0813">Transport</keyword>
<keyword evidence="8" id="KW-0472">Membrane</keyword>
<reference evidence="9" key="1">
    <citation type="submission" date="2021-01" db="EMBL/GenBank/DDBJ databases">
        <authorList>
            <person name="Corre E."/>
            <person name="Pelletier E."/>
            <person name="Niang G."/>
            <person name="Scheremetjew M."/>
            <person name="Finn R."/>
            <person name="Kale V."/>
            <person name="Holt S."/>
            <person name="Cochrane G."/>
            <person name="Meng A."/>
            <person name="Brown T."/>
            <person name="Cohen L."/>
        </authorList>
    </citation>
    <scope>NUCLEOTIDE SEQUENCE</scope>
    <source>
        <strain evidence="9">Clade-D-RCC1621</strain>
    </source>
</reference>
<keyword evidence="7" id="KW-0496">Mitochondrion</keyword>
<evidence type="ECO:0000256" key="2">
    <source>
        <dbReference type="ARBA" id="ARBA00008317"/>
    </source>
</evidence>